<evidence type="ECO:0000313" key="3">
    <source>
        <dbReference type="Proteomes" id="UP000308488"/>
    </source>
</evidence>
<sequence>MGRYLFITLFSLLVLAGCSSTKLAYRYADWGIVWWVDDYIPMTSEQESRLERDIRNLRQWHCSTELPQYSQWLTRLKSDVRSGDLDESTVAWHQEKLFAFFPPLMDRAKPAAARLLASLTDEQVRQLAENMKESQQELEDELLADNPEQTRAARAERTTERVERWLGPLNDSQLATVSRWSKARGKQTEIWLEGRRNWQEALLDALEERDSDRFSDRIGYLIDNNEEVRGERYQQMMDDSRTAIAELMTDLLQQADQRHLDHLLGRASELKGDFDTLACVGEDTENTSN</sequence>
<accession>A0A4U6QTS1</accession>
<name>A0A4U6QTS1_9GAMM</name>
<dbReference type="OrthoDB" id="5767052at2"/>
<keyword evidence="3" id="KW-1185">Reference proteome</keyword>
<evidence type="ECO:0000256" key="1">
    <source>
        <dbReference type="SAM" id="Coils"/>
    </source>
</evidence>
<proteinExistence type="predicted"/>
<reference evidence="2 3" key="1">
    <citation type="submission" date="2019-05" db="EMBL/GenBank/DDBJ databases">
        <title>Marinobacter panjinensis sp. nov., a moderately halophilic bacterium isolated from sea tidal flat environment.</title>
        <authorList>
            <person name="Yang W."/>
            <person name="An M."/>
            <person name="He W."/>
            <person name="Luo X."/>
            <person name="Zhu L."/>
            <person name="Chen G."/>
            <person name="Zhang Y."/>
            <person name="Wang Y."/>
        </authorList>
    </citation>
    <scope>NUCLEOTIDE SEQUENCE [LARGE SCALE GENOMIC DNA]</scope>
    <source>
        <strain evidence="2 3">PJ-16</strain>
    </source>
</reference>
<dbReference type="EMBL" id="SZYH01000002">
    <property type="protein sequence ID" value="TKV64223.1"/>
    <property type="molecule type" value="Genomic_DNA"/>
</dbReference>
<comment type="caution">
    <text evidence="2">The sequence shown here is derived from an EMBL/GenBank/DDBJ whole genome shotgun (WGS) entry which is preliminary data.</text>
</comment>
<dbReference type="Pfam" id="PF19795">
    <property type="entry name" value="DUF6279"/>
    <property type="match status" value="1"/>
</dbReference>
<dbReference type="PIRSF" id="PIRSF028200">
    <property type="entry name" value="UCP028200"/>
    <property type="match status" value="1"/>
</dbReference>
<feature type="coiled-coil region" evidence="1">
    <location>
        <begin position="117"/>
        <end position="144"/>
    </location>
</feature>
<dbReference type="RefSeq" id="WP_137437587.1">
    <property type="nucleotide sequence ID" value="NZ_JANRHC010000003.1"/>
</dbReference>
<organism evidence="2 3">
    <name type="scientific">Marinobacter panjinensis</name>
    <dbReference type="NCBI Taxonomy" id="2576384"/>
    <lineage>
        <taxon>Bacteria</taxon>
        <taxon>Pseudomonadati</taxon>
        <taxon>Pseudomonadota</taxon>
        <taxon>Gammaproteobacteria</taxon>
        <taxon>Pseudomonadales</taxon>
        <taxon>Marinobacteraceae</taxon>
        <taxon>Marinobacter</taxon>
    </lineage>
</organism>
<dbReference type="AlphaFoldDB" id="A0A4U6QTS1"/>
<protein>
    <submittedName>
        <fullName evidence="2">DUF3549 domain-containing protein</fullName>
    </submittedName>
</protein>
<dbReference type="Proteomes" id="UP000308488">
    <property type="component" value="Unassembled WGS sequence"/>
</dbReference>
<dbReference type="InterPro" id="IPR016875">
    <property type="entry name" value="UCP028200"/>
</dbReference>
<gene>
    <name evidence="2" type="ORF">FDP08_17565</name>
</gene>
<keyword evidence="1" id="KW-0175">Coiled coil</keyword>
<evidence type="ECO:0000313" key="2">
    <source>
        <dbReference type="EMBL" id="TKV64223.1"/>
    </source>
</evidence>
<dbReference type="PROSITE" id="PS51257">
    <property type="entry name" value="PROKAR_LIPOPROTEIN"/>
    <property type="match status" value="1"/>
</dbReference>